<keyword evidence="1" id="KW-1133">Transmembrane helix</keyword>
<keyword evidence="1" id="KW-0812">Transmembrane</keyword>
<sequence>MSWYMAIPSAVVALLALVGGTATLRSGWVMPWQRGYVHRPRLFGWAQLSMGAALALQAATALLDDRGARSTVQGIALGFLLAGLILLVLSQRPRQDA</sequence>
<feature type="transmembrane region" description="Helical" evidence="1">
    <location>
        <begin position="42"/>
        <end position="63"/>
    </location>
</feature>
<dbReference type="AlphaFoldDB" id="A0AB39SU54"/>
<evidence type="ECO:0000256" key="1">
    <source>
        <dbReference type="SAM" id="Phobius"/>
    </source>
</evidence>
<proteinExistence type="predicted"/>
<name>A0AB39SU54_9ACTN</name>
<evidence type="ECO:0000313" key="2">
    <source>
        <dbReference type="EMBL" id="XDQ69893.1"/>
    </source>
</evidence>
<accession>A0AB39SU54</accession>
<gene>
    <name evidence="2" type="ORF">AB5J54_04870</name>
</gene>
<dbReference type="RefSeq" id="WP_369142639.1">
    <property type="nucleotide sequence ID" value="NZ_CP163444.1"/>
</dbReference>
<feature type="transmembrane region" description="Helical" evidence="1">
    <location>
        <begin position="70"/>
        <end position="89"/>
    </location>
</feature>
<dbReference type="EMBL" id="CP163444">
    <property type="protein sequence ID" value="XDQ69893.1"/>
    <property type="molecule type" value="Genomic_DNA"/>
</dbReference>
<protein>
    <submittedName>
        <fullName evidence="2">Uncharacterized protein</fullName>
    </submittedName>
</protein>
<organism evidence="2">
    <name type="scientific">Streptomyces sp. R44</name>
    <dbReference type="NCBI Taxonomy" id="3238633"/>
    <lineage>
        <taxon>Bacteria</taxon>
        <taxon>Bacillati</taxon>
        <taxon>Actinomycetota</taxon>
        <taxon>Actinomycetes</taxon>
        <taxon>Kitasatosporales</taxon>
        <taxon>Streptomycetaceae</taxon>
        <taxon>Streptomyces</taxon>
    </lineage>
</organism>
<keyword evidence="1" id="KW-0472">Membrane</keyword>
<reference evidence="2" key="1">
    <citation type="submission" date="2024-07" db="EMBL/GenBank/DDBJ databases">
        <authorList>
            <person name="Yu S.T."/>
        </authorList>
    </citation>
    <scope>NUCLEOTIDE SEQUENCE</scope>
    <source>
        <strain evidence="2">R44</strain>
    </source>
</reference>